<reference evidence="1" key="2">
    <citation type="submission" date="2016-05" db="EMBL/GenBank/DDBJ databases">
        <title>Comparative analysis highlights variable genome content of wheat rusts and divergence of the mating loci.</title>
        <authorList>
            <person name="Cuomo C.A."/>
            <person name="Bakkeren G."/>
            <person name="Szabo L."/>
            <person name="Khalil H."/>
            <person name="Joly D."/>
            <person name="Goldberg J."/>
            <person name="Young S."/>
            <person name="Zeng Q."/>
            <person name="Fellers J."/>
        </authorList>
    </citation>
    <scope>NUCLEOTIDE SEQUENCE [LARGE SCALE GENOMIC DNA]</scope>
    <source>
        <strain evidence="1">1-1 BBBD Race 1</strain>
    </source>
</reference>
<name>A0A0C4F7V2_PUCT1</name>
<dbReference type="OrthoDB" id="2500875at2759"/>
<dbReference type="OMA" id="SQGHEME"/>
<gene>
    <name evidence="1" type="ORF">PTTG_09236</name>
</gene>
<dbReference type="EMBL" id="ADAS02000041">
    <property type="protein sequence ID" value="OAV94264.1"/>
    <property type="molecule type" value="Genomic_DNA"/>
</dbReference>
<dbReference type="EnsemblFungi" id="PTTG_09236-t43_1">
    <property type="protein sequence ID" value="PTTG_09236-t43_1-p1"/>
    <property type="gene ID" value="PTTG_09236"/>
</dbReference>
<organism evidence="1">
    <name type="scientific">Puccinia triticina (isolate 1-1 / race 1 (BBBD))</name>
    <name type="common">Brown leaf rust fungus</name>
    <dbReference type="NCBI Taxonomy" id="630390"/>
    <lineage>
        <taxon>Eukaryota</taxon>
        <taxon>Fungi</taxon>
        <taxon>Dikarya</taxon>
        <taxon>Basidiomycota</taxon>
        <taxon>Pucciniomycotina</taxon>
        <taxon>Pucciniomycetes</taxon>
        <taxon>Pucciniales</taxon>
        <taxon>Pucciniaceae</taxon>
        <taxon>Puccinia</taxon>
    </lineage>
</organism>
<proteinExistence type="predicted"/>
<dbReference type="VEuPathDB" id="FungiDB:PTTG_09236"/>
<evidence type="ECO:0000313" key="1">
    <source>
        <dbReference type="EMBL" id="OAV94264.1"/>
    </source>
</evidence>
<keyword evidence="3" id="KW-1185">Reference proteome</keyword>
<dbReference type="AlphaFoldDB" id="A0A0C4F7V2"/>
<evidence type="ECO:0000313" key="3">
    <source>
        <dbReference type="Proteomes" id="UP000005240"/>
    </source>
</evidence>
<accession>A0A0C4F7V2</accession>
<reference evidence="1" key="1">
    <citation type="submission" date="2009-11" db="EMBL/GenBank/DDBJ databases">
        <authorList>
            <consortium name="The Broad Institute Genome Sequencing Platform"/>
            <person name="Ward D."/>
            <person name="Feldgarden M."/>
            <person name="Earl A."/>
            <person name="Young S.K."/>
            <person name="Zeng Q."/>
            <person name="Koehrsen M."/>
            <person name="Alvarado L."/>
            <person name="Berlin A."/>
            <person name="Bochicchio J."/>
            <person name="Borenstein D."/>
            <person name="Chapman S.B."/>
            <person name="Chen Z."/>
            <person name="Engels R."/>
            <person name="Freedman E."/>
            <person name="Gellesch M."/>
            <person name="Goldberg J."/>
            <person name="Griggs A."/>
            <person name="Gujja S."/>
            <person name="Heilman E."/>
            <person name="Heiman D."/>
            <person name="Hepburn T."/>
            <person name="Howarth C."/>
            <person name="Jen D."/>
            <person name="Larson L."/>
            <person name="Lewis B."/>
            <person name="Mehta T."/>
            <person name="Park D."/>
            <person name="Pearson M."/>
            <person name="Roberts A."/>
            <person name="Saif S."/>
            <person name="Shea T."/>
            <person name="Shenoy N."/>
            <person name="Sisk P."/>
            <person name="Stolte C."/>
            <person name="Sykes S."/>
            <person name="Thomson T."/>
            <person name="Walk T."/>
            <person name="White J."/>
            <person name="Yandava C."/>
            <person name="Izard J."/>
            <person name="Baranova O.V."/>
            <person name="Blanton J.M."/>
            <person name="Tanner A.C."/>
            <person name="Dewhirst F.E."/>
            <person name="Haas B."/>
            <person name="Nusbaum C."/>
            <person name="Birren B."/>
        </authorList>
    </citation>
    <scope>NUCLEOTIDE SEQUENCE [LARGE SCALE GENOMIC DNA]</scope>
    <source>
        <strain evidence="1">1-1 BBBD Race 1</strain>
    </source>
</reference>
<dbReference type="PANTHER" id="PTHR33069:SF3">
    <property type="entry name" value="DYNEIN HEAVY CHAIN TAIL DOMAIN-CONTAINING PROTEIN"/>
    <property type="match status" value="1"/>
</dbReference>
<evidence type="ECO:0000313" key="2">
    <source>
        <dbReference type="EnsemblFungi" id="PTTG_09236-t43_1-p1"/>
    </source>
</evidence>
<dbReference type="PANTHER" id="PTHR33069">
    <property type="entry name" value="CHROMOSOME 7, WHOLE GENOME SHOTGUN SEQUENCE-RELATED"/>
    <property type="match status" value="1"/>
</dbReference>
<sequence>MAKTREPTKPKPPNTTEQLLSRQMDAISEVFRSFGAKYDLCSNRRPLFLSDTVQLTVPTPIDLAAWKSKLSQLQSSLLPLLRHQIKTLSSSLDPSDLRKDKCHKLELIVQLQSELGHTMGQVVSCATFISPRPLFSPIETDDHYLKDLKEFRRKKLFFKVSFLTRELSFLFGYCATLIQQLKLSRNKYRREARRLNARGMIIKFSGSASDSIDSLIRWSQGHEMEIIHQEWDLGLSGMDEVLANLAGLDSPAVATGNADEDDQTETDGASEPVIQLARYAQPIAKLSRLFFRKLATSRLNPSPLHPFTDMSTDQLTQLCGSAALIGCHLGSIFKSLNINPQETVEADLAAALIETVNRTVEIF</sequence>
<reference evidence="2" key="4">
    <citation type="submission" date="2025-05" db="UniProtKB">
        <authorList>
            <consortium name="EnsemblFungi"/>
        </authorList>
    </citation>
    <scope>IDENTIFICATION</scope>
    <source>
        <strain evidence="2">isolate 1-1 / race 1 (BBBD)</strain>
    </source>
</reference>
<reference evidence="2 3" key="3">
    <citation type="journal article" date="2017" name="G3 (Bethesda)">
        <title>Comparative analysis highlights variable genome content of wheat rusts and divergence of the mating loci.</title>
        <authorList>
            <person name="Cuomo C.A."/>
            <person name="Bakkeren G."/>
            <person name="Khalil H.B."/>
            <person name="Panwar V."/>
            <person name="Joly D."/>
            <person name="Linning R."/>
            <person name="Sakthikumar S."/>
            <person name="Song X."/>
            <person name="Adiconis X."/>
            <person name="Fan L."/>
            <person name="Goldberg J.M."/>
            <person name="Levin J.Z."/>
            <person name="Young S."/>
            <person name="Zeng Q."/>
            <person name="Anikster Y."/>
            <person name="Bruce M."/>
            <person name="Wang M."/>
            <person name="Yin C."/>
            <person name="McCallum B."/>
            <person name="Szabo L.J."/>
            <person name="Hulbert S."/>
            <person name="Chen X."/>
            <person name="Fellers J.P."/>
        </authorList>
    </citation>
    <scope>NUCLEOTIDE SEQUENCE</scope>
    <source>
        <strain evidence="3">Isolate 1-1 / race 1 (BBBD)</strain>
        <strain evidence="2">isolate 1-1 / race 1 (BBBD)</strain>
    </source>
</reference>
<protein>
    <submittedName>
        <fullName evidence="1 2">Uncharacterized protein</fullName>
    </submittedName>
</protein>
<dbReference type="Proteomes" id="UP000005240">
    <property type="component" value="Unassembled WGS sequence"/>
</dbReference>